<organism evidence="1 2">
    <name type="scientific">Bacteriovorax stolpii</name>
    <name type="common">Bdellovibrio stolpii</name>
    <dbReference type="NCBI Taxonomy" id="960"/>
    <lineage>
        <taxon>Bacteria</taxon>
        <taxon>Pseudomonadati</taxon>
        <taxon>Bdellovibrionota</taxon>
        <taxon>Bacteriovoracia</taxon>
        <taxon>Bacteriovoracales</taxon>
        <taxon>Bacteriovoracaceae</taxon>
        <taxon>Bacteriovorax</taxon>
    </lineage>
</organism>
<proteinExistence type="predicted"/>
<gene>
    <name evidence="1" type="ORF">C0V70_11435</name>
</gene>
<dbReference type="OrthoDB" id="5291374at2"/>
<dbReference type="KEGG" id="bsto:C0V70_11435"/>
<accession>A0A2K9NT50</accession>
<dbReference type="AlphaFoldDB" id="A0A2K9NT50"/>
<dbReference type="RefSeq" id="WP_102243994.1">
    <property type="nucleotide sequence ID" value="NZ_CP025704.1"/>
</dbReference>
<dbReference type="EMBL" id="CP025704">
    <property type="protein sequence ID" value="AUN98703.1"/>
    <property type="molecule type" value="Genomic_DNA"/>
</dbReference>
<protein>
    <submittedName>
        <fullName evidence="1">Uncharacterized protein</fullName>
    </submittedName>
</protein>
<evidence type="ECO:0000313" key="1">
    <source>
        <dbReference type="EMBL" id="AUN98703.1"/>
    </source>
</evidence>
<dbReference type="Proteomes" id="UP000235584">
    <property type="component" value="Chromosome"/>
</dbReference>
<evidence type="ECO:0000313" key="2">
    <source>
        <dbReference type="Proteomes" id="UP000235584"/>
    </source>
</evidence>
<sequence>MKPQYKALILDTILKELRSKTLIFIFVATTAALILGHMVMNLVNTQMGGDASFSLAGVDVLSVNFRILNSVSFLVAAIFGVSVFRSDFQNNIIYQYLSFPISRAEYFFVRVLGTWLLVLGYYAYSYILSAILFSFAFKKIVFTAGHLGGFCILSLYLLLVIFISIFFSLLMNKIGALFATFISCIASAVAYATFAKLPYNEFFANMSAFKGIGLLVYGLFPRISFLADTSNNILFREAVSVNLWEQIAHLIIISGAYVYLANYFVKKKDF</sequence>
<reference evidence="1 2" key="1">
    <citation type="submission" date="2018-01" db="EMBL/GenBank/DDBJ databases">
        <title>Complete genome sequence of Bacteriovorax stolpii DSM12778.</title>
        <authorList>
            <person name="Tang B."/>
            <person name="Chang J."/>
        </authorList>
    </citation>
    <scope>NUCLEOTIDE SEQUENCE [LARGE SCALE GENOMIC DNA]</scope>
    <source>
        <strain evidence="1 2">DSM 12778</strain>
    </source>
</reference>
<name>A0A2K9NT50_BACTC</name>
<keyword evidence="2" id="KW-1185">Reference proteome</keyword>